<dbReference type="SUPFAM" id="SSF57850">
    <property type="entry name" value="RING/U-box"/>
    <property type="match status" value="1"/>
</dbReference>
<accession>A0A1U8BMB5</accession>
<dbReference type="AlphaFoldDB" id="A0A1U8BMB5"/>
<dbReference type="PROSITE" id="PS00518">
    <property type="entry name" value="ZF_RING_1"/>
    <property type="match status" value="1"/>
</dbReference>
<dbReference type="OMA" id="CICQWVK"/>
<dbReference type="GeneID" id="104612445"/>
<dbReference type="GO" id="GO:0046872">
    <property type="term" value="F:metal ion binding"/>
    <property type="evidence" value="ECO:0007669"/>
    <property type="project" value="InterPro"/>
</dbReference>
<name>A0A1U8BMB5_NELNU</name>
<dbReference type="RefSeq" id="XP_010278167.1">
    <property type="nucleotide sequence ID" value="XM_010279865.2"/>
</dbReference>
<evidence type="ECO:0000313" key="2">
    <source>
        <dbReference type="RefSeq" id="XP_010278167.1"/>
    </source>
</evidence>
<dbReference type="InterPro" id="IPR013083">
    <property type="entry name" value="Znf_RING/FYVE/PHD"/>
</dbReference>
<dbReference type="PROSITE" id="PS50089">
    <property type="entry name" value="ZF_RING_2"/>
    <property type="match status" value="1"/>
</dbReference>
<dbReference type="eggNOG" id="KOG4430">
    <property type="taxonomic scope" value="Eukaryota"/>
</dbReference>
<dbReference type="Proteomes" id="UP000189703">
    <property type="component" value="Unplaced"/>
</dbReference>
<dbReference type="OrthoDB" id="21204at2759"/>
<dbReference type="InterPro" id="IPR017907">
    <property type="entry name" value="Znf_RING_CS"/>
</dbReference>
<dbReference type="SMART" id="SM00184">
    <property type="entry name" value="RING"/>
    <property type="match status" value="1"/>
</dbReference>
<dbReference type="Gene3D" id="3.30.40.10">
    <property type="entry name" value="Zinc/RING finger domain, C3HC4 (zinc finger)"/>
    <property type="match status" value="1"/>
</dbReference>
<reference evidence="2" key="1">
    <citation type="submission" date="2025-08" db="UniProtKB">
        <authorList>
            <consortium name="RefSeq"/>
        </authorList>
    </citation>
    <scope>IDENTIFICATION</scope>
</reference>
<evidence type="ECO:0000313" key="1">
    <source>
        <dbReference type="Proteomes" id="UP000189703"/>
    </source>
</evidence>
<dbReference type="PANTHER" id="PTHR47692:SF2">
    <property type="entry name" value="ZINC FINGER RING-TYPE DOMAIN CONTAINING PROTEIN"/>
    <property type="match status" value="1"/>
</dbReference>
<dbReference type="PANTHER" id="PTHR47692">
    <property type="entry name" value="RING/U-BOX SUPERFAMILY PROTEIN"/>
    <property type="match status" value="1"/>
</dbReference>
<dbReference type="FunCoup" id="A0A1U8BMB5">
    <property type="interactions" value="877"/>
</dbReference>
<protein>
    <submittedName>
        <fullName evidence="2">Uncharacterized protein LOC104612445</fullName>
    </submittedName>
</protein>
<gene>
    <name evidence="2" type="primary">LOC104612445</name>
</gene>
<proteinExistence type="predicted"/>
<dbReference type="KEGG" id="nnu:104612445"/>
<dbReference type="Pfam" id="PF00097">
    <property type="entry name" value="zf-C3HC4"/>
    <property type="match status" value="1"/>
</dbReference>
<organism evidence="1 2">
    <name type="scientific">Nelumbo nucifera</name>
    <name type="common">Sacred lotus</name>
    <dbReference type="NCBI Taxonomy" id="4432"/>
    <lineage>
        <taxon>Eukaryota</taxon>
        <taxon>Viridiplantae</taxon>
        <taxon>Streptophyta</taxon>
        <taxon>Embryophyta</taxon>
        <taxon>Tracheophyta</taxon>
        <taxon>Spermatophyta</taxon>
        <taxon>Magnoliopsida</taxon>
        <taxon>Proteales</taxon>
        <taxon>Nelumbonaceae</taxon>
        <taxon>Nelumbo</taxon>
    </lineage>
</organism>
<keyword evidence="1" id="KW-1185">Reference proteome</keyword>
<sequence length="265" mass="30924">MNQSESSSSADPINPCPICLGLVKQEAYLDRCFHRFCYNCISQWATFVATQHSHSQSTLKCPICKSDNSSIIYGCDGDSFQRHYINHDLGNRFSLSEAHKYRLRCYYSESGAICKKFDVLQYWKRQRYLQPNKWLQSWLRREFQVLTQEEDVDIIVHHIHGLVESFMRRKEKERSKSTPEQNQQEFKTAVSDAARPFFTERTERFVNEIELFLASGLNIEAYDKVYLECLGLNAPDATSKGAEVHEQTQQVLYFHLFDEDSDNGD</sequence>
<dbReference type="STRING" id="4432.A0A1U8BMB5"/>
<dbReference type="InterPro" id="IPR001841">
    <property type="entry name" value="Znf_RING"/>
</dbReference>
<dbReference type="InterPro" id="IPR018957">
    <property type="entry name" value="Znf_C3HC4_RING-type"/>
</dbReference>